<protein>
    <submittedName>
        <fullName evidence="2">Uncharacterized protein</fullName>
    </submittedName>
</protein>
<name>A0A1G4AX06_9PEZI</name>
<feature type="compositionally biased region" description="Basic and acidic residues" evidence="1">
    <location>
        <begin position="379"/>
        <end position="396"/>
    </location>
</feature>
<evidence type="ECO:0000313" key="3">
    <source>
        <dbReference type="Proteomes" id="UP000176998"/>
    </source>
</evidence>
<feature type="compositionally biased region" description="Polar residues" evidence="1">
    <location>
        <begin position="312"/>
        <end position="332"/>
    </location>
</feature>
<dbReference type="EMBL" id="MJBS01000115">
    <property type="protein sequence ID" value="OHE93645.1"/>
    <property type="molecule type" value="Genomic_DNA"/>
</dbReference>
<gene>
    <name evidence="2" type="ORF">CORC01_11048</name>
</gene>
<organism evidence="2 3">
    <name type="scientific">Colletotrichum orchidophilum</name>
    <dbReference type="NCBI Taxonomy" id="1209926"/>
    <lineage>
        <taxon>Eukaryota</taxon>
        <taxon>Fungi</taxon>
        <taxon>Dikarya</taxon>
        <taxon>Ascomycota</taxon>
        <taxon>Pezizomycotina</taxon>
        <taxon>Sordariomycetes</taxon>
        <taxon>Hypocreomycetidae</taxon>
        <taxon>Glomerellales</taxon>
        <taxon>Glomerellaceae</taxon>
        <taxon>Colletotrichum</taxon>
    </lineage>
</organism>
<dbReference type="RefSeq" id="XP_022470809.1">
    <property type="nucleotide sequence ID" value="XM_022622674.1"/>
</dbReference>
<dbReference type="OrthoDB" id="10679165at2759"/>
<feature type="compositionally biased region" description="Basic and acidic residues" evidence="1">
    <location>
        <begin position="302"/>
        <end position="311"/>
    </location>
</feature>
<dbReference type="GeneID" id="34564184"/>
<feature type="compositionally biased region" description="Polar residues" evidence="1">
    <location>
        <begin position="345"/>
        <end position="359"/>
    </location>
</feature>
<evidence type="ECO:0000256" key="1">
    <source>
        <dbReference type="SAM" id="MobiDB-lite"/>
    </source>
</evidence>
<accession>A0A1G4AX06</accession>
<feature type="region of interest" description="Disordered" evidence="1">
    <location>
        <begin position="286"/>
        <end position="396"/>
    </location>
</feature>
<dbReference type="Proteomes" id="UP000176998">
    <property type="component" value="Unassembled WGS sequence"/>
</dbReference>
<dbReference type="AlphaFoldDB" id="A0A1G4AX06"/>
<evidence type="ECO:0000313" key="2">
    <source>
        <dbReference type="EMBL" id="OHE93645.1"/>
    </source>
</evidence>
<keyword evidence="3" id="KW-1185">Reference proteome</keyword>
<proteinExistence type="predicted"/>
<sequence>MAPRNKALTGEFVLKSKSGRPVKQDGWIERAMKAFECDVNKIIWSESLRVEILEALKKPTTAQTLNFTNTNEHEAVKESKKISRSINELDLWLWLFKVPADKRARWTTEKVDRFAAVLDMVEANPNPNQERWNHIETLWEKSRGRALSIRERSKNPEQQHNFYLEESCLLFNHLLLNRLLLNRLLLNRLPLNRLLLNRLLLRHLLLNHLLLNRLLLNRLLLNRLLLRHLLLNRLLLNCLPLYRLFLRHLLLIRLLLNRLLSIPTTSNRMCLEDTLKNYENDDVNSIGGLRASSNQQEVGSYDSRHKWDNRPTDNLQLSDNRRATNVSPTPDRNSSKRKWSEPGMTETNQEPSSARLQDSSQRDAKRQVTSAMEYYLTKSKKDQSIHQKQTEETRADQRSRFFKRVADIETVAPEAKQYLINETVLRMLQHATGADPNEYLNQTLEANRQHFRGTRDGGEDDDD</sequence>
<comment type="caution">
    <text evidence="2">The sequence shown here is derived from an EMBL/GenBank/DDBJ whole genome shotgun (WGS) entry which is preliminary data.</text>
</comment>
<reference evidence="2 3" key="1">
    <citation type="submission" date="2016-09" db="EMBL/GenBank/DDBJ databases">
        <authorList>
            <person name="Capua I."/>
            <person name="De Benedictis P."/>
            <person name="Joannis T."/>
            <person name="Lombin L.H."/>
            <person name="Cattoli G."/>
        </authorList>
    </citation>
    <scope>NUCLEOTIDE SEQUENCE [LARGE SCALE GENOMIC DNA]</scope>
    <source>
        <strain evidence="2 3">IMI 309357</strain>
    </source>
</reference>